<protein>
    <submittedName>
        <fullName evidence="2">Uncharacterized protein</fullName>
    </submittedName>
</protein>
<evidence type="ECO:0000313" key="3">
    <source>
        <dbReference type="Proteomes" id="UP000053766"/>
    </source>
</evidence>
<keyword evidence="1" id="KW-1133">Transmembrane helix</keyword>
<sequence>MVVDLYGQTLAVNISNFVMQGGFFLIIEEFSGSTFGVLSISILRVDIVKRARSVVINVYKCESFWKCARRMKYWELASWDFEDYWRMKPISDNLKTYPLSI</sequence>
<keyword evidence="3" id="KW-1185">Reference proteome</keyword>
<dbReference type="AlphaFoldDB" id="A0A0D8XGA6"/>
<gene>
    <name evidence="2" type="ORF">DICVIV_10299</name>
</gene>
<organism evidence="2 3">
    <name type="scientific">Dictyocaulus viviparus</name>
    <name type="common">Bovine lungworm</name>
    <dbReference type="NCBI Taxonomy" id="29172"/>
    <lineage>
        <taxon>Eukaryota</taxon>
        <taxon>Metazoa</taxon>
        <taxon>Ecdysozoa</taxon>
        <taxon>Nematoda</taxon>
        <taxon>Chromadorea</taxon>
        <taxon>Rhabditida</taxon>
        <taxon>Rhabditina</taxon>
        <taxon>Rhabditomorpha</taxon>
        <taxon>Strongyloidea</taxon>
        <taxon>Metastrongylidae</taxon>
        <taxon>Dictyocaulus</taxon>
    </lineage>
</organism>
<reference evidence="2 3" key="1">
    <citation type="submission" date="2013-11" db="EMBL/GenBank/DDBJ databases">
        <title>Draft genome of the bovine lungworm Dictyocaulus viviparus.</title>
        <authorList>
            <person name="Mitreva M."/>
        </authorList>
    </citation>
    <scope>NUCLEOTIDE SEQUENCE [LARGE SCALE GENOMIC DNA]</scope>
    <source>
        <strain evidence="2 3">HannoverDv2000</strain>
    </source>
</reference>
<proteinExistence type="predicted"/>
<dbReference type="Proteomes" id="UP000053766">
    <property type="component" value="Unassembled WGS sequence"/>
</dbReference>
<reference evidence="3" key="2">
    <citation type="journal article" date="2016" name="Sci. Rep.">
        <title>Dictyocaulus viviparus genome, variome and transcriptome elucidate lungworm biology and support future intervention.</title>
        <authorList>
            <person name="McNulty S.N."/>
            <person name="Strube C."/>
            <person name="Rosa B.A."/>
            <person name="Martin J.C."/>
            <person name="Tyagi R."/>
            <person name="Choi Y.J."/>
            <person name="Wang Q."/>
            <person name="Hallsworth Pepin K."/>
            <person name="Zhang X."/>
            <person name="Ozersky P."/>
            <person name="Wilson R.K."/>
            <person name="Sternberg P.W."/>
            <person name="Gasser R.B."/>
            <person name="Mitreva M."/>
        </authorList>
    </citation>
    <scope>NUCLEOTIDE SEQUENCE [LARGE SCALE GENOMIC DNA]</scope>
    <source>
        <strain evidence="3">HannoverDv2000</strain>
    </source>
</reference>
<feature type="transmembrane region" description="Helical" evidence="1">
    <location>
        <begin position="23"/>
        <end position="43"/>
    </location>
</feature>
<evidence type="ECO:0000313" key="2">
    <source>
        <dbReference type="EMBL" id="KJH43680.1"/>
    </source>
</evidence>
<keyword evidence="1" id="KW-0812">Transmembrane</keyword>
<evidence type="ECO:0000256" key="1">
    <source>
        <dbReference type="SAM" id="Phobius"/>
    </source>
</evidence>
<name>A0A0D8XGA6_DICVI</name>
<accession>A0A0D8XGA6</accession>
<dbReference type="EMBL" id="KN716535">
    <property type="protein sequence ID" value="KJH43680.1"/>
    <property type="molecule type" value="Genomic_DNA"/>
</dbReference>
<keyword evidence="1" id="KW-0472">Membrane</keyword>